<dbReference type="Gene3D" id="2.160.20.20">
    <property type="match status" value="1"/>
</dbReference>
<dbReference type="InterPro" id="IPR028994">
    <property type="entry name" value="Integrin_alpha_N"/>
</dbReference>
<dbReference type="InterPro" id="IPR013425">
    <property type="entry name" value="Autotrns_rpt"/>
</dbReference>
<dbReference type="InterPro" id="IPR049366">
    <property type="entry name" value="RGL11_C"/>
</dbReference>
<dbReference type="InterPro" id="IPR012332">
    <property type="entry name" value="Autotransporter_pectin_lyase_C"/>
</dbReference>
<evidence type="ECO:0000256" key="1">
    <source>
        <dbReference type="ARBA" id="ARBA00022729"/>
    </source>
</evidence>
<feature type="domain" description="Rhamnogalacturonan I lyase beta-sheet" evidence="3">
    <location>
        <begin position="22"/>
        <end position="105"/>
    </location>
</feature>
<accession>A0ABV5J9G5</accession>
<dbReference type="Proteomes" id="UP001589654">
    <property type="component" value="Unassembled WGS sequence"/>
</dbReference>
<dbReference type="SUPFAM" id="SSF69318">
    <property type="entry name" value="Integrin alpha N-terminal domain"/>
    <property type="match status" value="1"/>
</dbReference>
<evidence type="ECO:0000259" key="3">
    <source>
        <dbReference type="Pfam" id="PF18370"/>
    </source>
</evidence>
<organism evidence="6 7">
    <name type="scientific">Echinicola jeungdonensis</name>
    <dbReference type="NCBI Taxonomy" id="709343"/>
    <lineage>
        <taxon>Bacteria</taxon>
        <taxon>Pseudomonadati</taxon>
        <taxon>Bacteroidota</taxon>
        <taxon>Cytophagia</taxon>
        <taxon>Cytophagales</taxon>
        <taxon>Cyclobacteriaceae</taxon>
        <taxon>Echinicola</taxon>
    </lineage>
</organism>
<comment type="caution">
    <text evidence="6">The sequence shown here is derived from an EMBL/GenBank/DDBJ whole genome shotgun (WGS) entry which is preliminary data.</text>
</comment>
<dbReference type="CDD" id="cd10318">
    <property type="entry name" value="RGL11"/>
    <property type="match status" value="1"/>
</dbReference>
<dbReference type="RefSeq" id="WP_379945471.1">
    <property type="nucleotide sequence ID" value="NZ_JBHMEW010000068.1"/>
</dbReference>
<keyword evidence="1 2" id="KW-0732">Signal</keyword>
<feature type="domain" description="Secretion system C-terminal sorting" evidence="4">
    <location>
        <begin position="1418"/>
        <end position="1488"/>
    </location>
</feature>
<dbReference type="InterPro" id="IPR013783">
    <property type="entry name" value="Ig-like_fold"/>
</dbReference>
<dbReference type="Pfam" id="PF18370">
    <property type="entry name" value="RGI_lyase"/>
    <property type="match status" value="1"/>
</dbReference>
<dbReference type="Pfam" id="PF18962">
    <property type="entry name" value="Por_Secre_tail"/>
    <property type="match status" value="1"/>
</dbReference>
<dbReference type="Pfam" id="PF12951">
    <property type="entry name" value="PATR"/>
    <property type="match status" value="4"/>
</dbReference>
<evidence type="ECO:0000313" key="7">
    <source>
        <dbReference type="Proteomes" id="UP001589654"/>
    </source>
</evidence>
<protein>
    <submittedName>
        <fullName evidence="6">Autotransporter-associated beta strand repeat-containing protein</fullName>
    </submittedName>
</protein>
<dbReference type="InterPro" id="IPR041624">
    <property type="entry name" value="RGI_lyase"/>
</dbReference>
<feature type="chain" id="PRO_5045847886" evidence="2">
    <location>
        <begin position="21"/>
        <end position="1490"/>
    </location>
</feature>
<evidence type="ECO:0000313" key="6">
    <source>
        <dbReference type="EMBL" id="MFB9213478.1"/>
    </source>
</evidence>
<dbReference type="Gene3D" id="2.60.40.10">
    <property type="entry name" value="Immunoglobulins"/>
    <property type="match status" value="1"/>
</dbReference>
<dbReference type="InterPro" id="IPR011050">
    <property type="entry name" value="Pectin_lyase_fold/virulence"/>
</dbReference>
<dbReference type="NCBIfam" id="TIGR04183">
    <property type="entry name" value="Por_Secre_tail"/>
    <property type="match status" value="1"/>
</dbReference>
<gene>
    <name evidence="6" type="ORF">ACFFUR_16800</name>
</gene>
<reference evidence="6 7" key="1">
    <citation type="submission" date="2024-09" db="EMBL/GenBank/DDBJ databases">
        <authorList>
            <person name="Sun Q."/>
            <person name="Mori K."/>
        </authorList>
    </citation>
    <scope>NUCLEOTIDE SEQUENCE [LARGE SCALE GENOMIC DNA]</scope>
    <source>
        <strain evidence="6 7">CECT 7682</strain>
    </source>
</reference>
<keyword evidence="7" id="KW-1185">Reference proteome</keyword>
<evidence type="ECO:0000259" key="5">
    <source>
        <dbReference type="Pfam" id="PF21348"/>
    </source>
</evidence>
<feature type="signal peptide" evidence="2">
    <location>
        <begin position="1"/>
        <end position="20"/>
    </location>
</feature>
<dbReference type="PANTHER" id="PTHR43118">
    <property type="entry name" value="RHAMNOGALACTURONAN LYASE (EUROFUNG)"/>
    <property type="match status" value="1"/>
</dbReference>
<evidence type="ECO:0000256" key="2">
    <source>
        <dbReference type="SAM" id="SignalP"/>
    </source>
</evidence>
<name>A0ABV5J9G5_9BACT</name>
<dbReference type="Pfam" id="PF21348">
    <property type="entry name" value="RGL11_C"/>
    <property type="match status" value="1"/>
</dbReference>
<feature type="domain" description="Rhamnogalacturonan lyase family 11 C-terminal" evidence="5">
    <location>
        <begin position="121"/>
        <end position="586"/>
    </location>
</feature>
<sequence>MRIKILLFFGLLLMANALSAQRKMEALDRGLVAVQSSEGIFVSWRILGEEWYGVTYNLYRNGEKLNTEPLEVSNYLDDSGSLSSTYSVKAIVNGEEEPPSKSVQPLSEQYLEIPLVSRPDGYEPNDATTADLDGDGEYEIILKRIINDWSEEATQFAYFEAYKMDGTLMWDINVGPNIMSSSAVEINIAAFDFNEDGKAEVFLRTSEGTIFGDGTKIGDTDGDGKTNYRYSVVQSPNMQYMNEGPEFLSLVDGETGVELDRVDFIPRGKSSDWGDSYGHRANKFFFGAPYLDGKKPSLFIGRGIYTKTEMRTYDVVNKELVLRWEFSSEDNPGYGGQGNHNMTIADVDEDGRDEIVYGSMTVDDDGSGLYSTELGHGDAMHVGDLDPFRKGIEVWRCLENSPMYGTVYHDGATGEILIHDVLGRDCGRAMAANISDEVMGATLWGSTTKFSATTKAPVSLETNSVNFRIYWDGDLLEELLDHNWNGSGGEGVIQKSGHGNIFTATGTNSNNWTKGTPALQADLFGDWREEVIWRTTDNKKIRIYTTVDPTPFRVYTLMHDHQYRQAICWQMCGYNQPPHTSFFLGEREGITVPPPPMITNGRLVYNGGGVWDKTSANWLRDGQVSTFEDGDQVLFDVSNGENVTLDLSETVSPSNLTVNSSGNYTLNTSTGKFSGNMHLTKQGSGTFSVEGTHDFSGETKVWNGRLALDGNLTNSPVLVNLFAELAAKGQLGKGVNMRQGSSLFVGGDQVFGNLDITDSINVENKSELVFDLHSSTESQNDTLKVDGDIILEDGVAVRVVPHLVGEEERLAPGSYVIAKATGEIKINLENIAITGILGTPASLKIQDGTIILEIKDIRDAKSVIWNGSNSNVWDLATSANFLNNDVEDVFVTGDDVEINDNAIEKNIVISEDVLPNSVKVNNSEYFTFSGEGSIVGPASLTKSGSGKLKISNNNTFSGKLTLNEGTLSVSTLPNKLSEKSPLGPVSNDASLFEINGGTLSVTSETTMDRAVNIGANGGTLIHNDKLNWNGIISGGKLTKSGSGELVMGAANSISELVIIGGKVRLLNEEANPGGLVTIENGSFFSYDNNYTYSTSSFDFQIPEGKEGNIYLDGRCAYTGTLTGAGILNAYIPFVRTDFNGNWSEFSGTLNIKSKNGDDVPFRINNNYGYPNAIVNIDGNIFVEPLSGGTIKFGVLTGTGTLGNAVWELGARNEDFEFEGVFTAGSLKKVGTGAMALLGTNTYTGTTSVINGSFLAKNQSGSATGTGSVSVESGAFLGGDGTIGGEVQVKSGGTLYAGDPNTTGSSLEVKSVMMEEESIFHVKVKGGSSTSDKIIVADSFTASGQLVLVNTSSAEFELGRSYRIVSSPNIEGEFDSISPETPGDGLAWDTSKFNSTGEIRIGMTTAIDNNPREEAFGFYPNPTDGILKFNVNYFGNGGAELIVIDVNGKVMLQKEIKSNEGQLDLRSFKSGVYMIHIFDGVNLYKEKIIKK</sequence>
<evidence type="ECO:0000259" key="4">
    <source>
        <dbReference type="Pfam" id="PF18962"/>
    </source>
</evidence>
<dbReference type="InterPro" id="IPR034641">
    <property type="entry name" value="RGL11"/>
</dbReference>
<dbReference type="NCBIfam" id="TIGR02601">
    <property type="entry name" value="autotrns_rpt"/>
    <property type="match status" value="2"/>
</dbReference>
<dbReference type="PANTHER" id="PTHR43118:SF1">
    <property type="entry name" value="RHAMNOGALACTURONAN LYASE (EUROFUNG)"/>
    <property type="match status" value="1"/>
</dbReference>
<dbReference type="EMBL" id="JBHMEW010000068">
    <property type="protein sequence ID" value="MFB9213478.1"/>
    <property type="molecule type" value="Genomic_DNA"/>
</dbReference>
<dbReference type="InterPro" id="IPR026444">
    <property type="entry name" value="Secre_tail"/>
</dbReference>
<proteinExistence type="predicted"/>
<dbReference type="SUPFAM" id="SSF51126">
    <property type="entry name" value="Pectin lyase-like"/>
    <property type="match status" value="1"/>
</dbReference>